<protein>
    <submittedName>
        <fullName evidence="2">Uncharacterized protein</fullName>
    </submittedName>
</protein>
<proteinExistence type="predicted"/>
<feature type="compositionally biased region" description="Basic and acidic residues" evidence="1">
    <location>
        <begin position="37"/>
        <end position="46"/>
    </location>
</feature>
<reference evidence="2" key="1">
    <citation type="submission" date="2016-04" db="EMBL/GenBank/DDBJ databases">
        <authorList>
            <person name="Nguyen H.D."/>
            <person name="Kesanakurti P."/>
            <person name="Cullis J."/>
            <person name="Levesque C.A."/>
            <person name="Hambleton S."/>
        </authorList>
    </citation>
    <scope>NUCLEOTIDE SEQUENCE</scope>
    <source>
        <strain evidence="2">DAOMC 238032</strain>
    </source>
</reference>
<feature type="region of interest" description="Disordered" evidence="1">
    <location>
        <begin position="23"/>
        <end position="46"/>
    </location>
</feature>
<name>A0A8T8SNT6_9BASI</name>
<evidence type="ECO:0000256" key="1">
    <source>
        <dbReference type="SAM" id="MobiDB-lite"/>
    </source>
</evidence>
<dbReference type="EMBL" id="LWDD02001849">
    <property type="protein sequence ID" value="KAE8244321.1"/>
    <property type="molecule type" value="Genomic_DNA"/>
</dbReference>
<evidence type="ECO:0000313" key="3">
    <source>
        <dbReference type="Proteomes" id="UP000077671"/>
    </source>
</evidence>
<dbReference type="Proteomes" id="UP000077671">
    <property type="component" value="Unassembled WGS sequence"/>
</dbReference>
<accession>A0A8T8SNT6</accession>
<organism evidence="2 3">
    <name type="scientific">Tilletia caries</name>
    <name type="common">wheat bunt fungus</name>
    <dbReference type="NCBI Taxonomy" id="13290"/>
    <lineage>
        <taxon>Eukaryota</taxon>
        <taxon>Fungi</taxon>
        <taxon>Dikarya</taxon>
        <taxon>Basidiomycota</taxon>
        <taxon>Ustilaginomycotina</taxon>
        <taxon>Exobasidiomycetes</taxon>
        <taxon>Tilletiales</taxon>
        <taxon>Tilletiaceae</taxon>
        <taxon>Tilletia</taxon>
    </lineage>
</organism>
<gene>
    <name evidence="2" type="ORF">A4X03_0g7573</name>
</gene>
<reference evidence="2" key="2">
    <citation type="journal article" date="2019" name="IMA Fungus">
        <title>Genome sequencing and comparison of five Tilletia species to identify candidate genes for the detection of regulated species infecting wheat.</title>
        <authorList>
            <person name="Nguyen H.D.T."/>
            <person name="Sultana T."/>
            <person name="Kesanakurti P."/>
            <person name="Hambleton S."/>
        </authorList>
    </citation>
    <scope>NUCLEOTIDE SEQUENCE</scope>
    <source>
        <strain evidence="2">DAOMC 238032</strain>
    </source>
</reference>
<sequence length="137" mass="14942">MEQASGDKPGAVMGVAREANGKRCALMSEAEQEQQETDGRAGRAQKDEVALSLCSSVYDTTPATQLRRLSSHTSPSISSRATVLPSYVQSCRGREIPPLPTAVSFPKTYLPADPEIQARLHSVLLPDPRWLHQRRSA</sequence>
<dbReference type="AlphaFoldDB" id="A0A8T8SNT6"/>
<evidence type="ECO:0000313" key="2">
    <source>
        <dbReference type="EMBL" id="KAE8244321.1"/>
    </source>
</evidence>
<comment type="caution">
    <text evidence="2">The sequence shown here is derived from an EMBL/GenBank/DDBJ whole genome shotgun (WGS) entry which is preliminary data.</text>
</comment>